<evidence type="ECO:0000313" key="3">
    <source>
        <dbReference type="Proteomes" id="UP000600918"/>
    </source>
</evidence>
<proteinExistence type="predicted"/>
<dbReference type="AlphaFoldDB" id="A0A834P009"/>
<sequence length="73" mass="7580">MIYGVCVIDNREKARTKEEDSSGSSIIVKRQGTATTTAMVTAASASASASASAATLPATREATKMRKKADDGR</sequence>
<reference evidence="2" key="1">
    <citation type="journal article" date="2020" name="G3 (Bethesda)">
        <title>High-Quality Assemblies for Three Invasive Social Wasps from the &lt;i&gt;Vespula&lt;/i&gt; Genus.</title>
        <authorList>
            <person name="Harrop T.W.R."/>
            <person name="Guhlin J."/>
            <person name="McLaughlin G.M."/>
            <person name="Permina E."/>
            <person name="Stockwell P."/>
            <person name="Gilligan J."/>
            <person name="Le Lec M.F."/>
            <person name="Gruber M.A.M."/>
            <person name="Quinn O."/>
            <person name="Lovegrove M."/>
            <person name="Duncan E.J."/>
            <person name="Remnant E.J."/>
            <person name="Van Eeckhoven J."/>
            <person name="Graham B."/>
            <person name="Knapp R.A."/>
            <person name="Langford K.W."/>
            <person name="Kronenberg Z."/>
            <person name="Press M.O."/>
            <person name="Eacker S.M."/>
            <person name="Wilson-Rankin E.E."/>
            <person name="Purcell J."/>
            <person name="Lester P.J."/>
            <person name="Dearden P.K."/>
        </authorList>
    </citation>
    <scope>NUCLEOTIDE SEQUENCE</scope>
    <source>
        <strain evidence="2">Volc-1</strain>
    </source>
</reference>
<organism evidence="2 3">
    <name type="scientific">Vespula pensylvanica</name>
    <name type="common">Western yellow jacket</name>
    <name type="synonym">Wasp</name>
    <dbReference type="NCBI Taxonomy" id="30213"/>
    <lineage>
        <taxon>Eukaryota</taxon>
        <taxon>Metazoa</taxon>
        <taxon>Ecdysozoa</taxon>
        <taxon>Arthropoda</taxon>
        <taxon>Hexapoda</taxon>
        <taxon>Insecta</taxon>
        <taxon>Pterygota</taxon>
        <taxon>Neoptera</taxon>
        <taxon>Endopterygota</taxon>
        <taxon>Hymenoptera</taxon>
        <taxon>Apocrita</taxon>
        <taxon>Aculeata</taxon>
        <taxon>Vespoidea</taxon>
        <taxon>Vespidae</taxon>
        <taxon>Vespinae</taxon>
        <taxon>Vespula</taxon>
    </lineage>
</organism>
<feature type="compositionally biased region" description="Basic and acidic residues" evidence="1">
    <location>
        <begin position="61"/>
        <end position="73"/>
    </location>
</feature>
<name>A0A834P009_VESPE</name>
<gene>
    <name evidence="2" type="ORF">H0235_008397</name>
</gene>
<dbReference type="EMBL" id="JACSDY010000007">
    <property type="protein sequence ID" value="KAF7423114.1"/>
    <property type="molecule type" value="Genomic_DNA"/>
</dbReference>
<feature type="compositionally biased region" description="Low complexity" evidence="1">
    <location>
        <begin position="47"/>
        <end position="59"/>
    </location>
</feature>
<evidence type="ECO:0000256" key="1">
    <source>
        <dbReference type="SAM" id="MobiDB-lite"/>
    </source>
</evidence>
<protein>
    <submittedName>
        <fullName evidence="2">Uncharacterized protein</fullName>
    </submittedName>
</protein>
<evidence type="ECO:0000313" key="2">
    <source>
        <dbReference type="EMBL" id="KAF7423114.1"/>
    </source>
</evidence>
<feature type="region of interest" description="Disordered" evidence="1">
    <location>
        <begin position="47"/>
        <end position="73"/>
    </location>
</feature>
<dbReference type="Proteomes" id="UP000600918">
    <property type="component" value="Unassembled WGS sequence"/>
</dbReference>
<keyword evidence="3" id="KW-1185">Reference proteome</keyword>
<accession>A0A834P009</accession>
<comment type="caution">
    <text evidence="2">The sequence shown here is derived from an EMBL/GenBank/DDBJ whole genome shotgun (WGS) entry which is preliminary data.</text>
</comment>